<dbReference type="InterPro" id="IPR036412">
    <property type="entry name" value="HAD-like_sf"/>
</dbReference>
<dbReference type="EMBL" id="JH660641">
    <property type="protein sequence ID" value="EIM29269.1"/>
    <property type="molecule type" value="Genomic_DNA"/>
</dbReference>
<reference evidence="1 2" key="1">
    <citation type="submission" date="2012-02" db="EMBL/GenBank/DDBJ databases">
        <title>Improved High-Quality Draft sequence of Microvirga sp. WSM3557.</title>
        <authorList>
            <consortium name="US DOE Joint Genome Institute"/>
            <person name="Lucas S."/>
            <person name="Han J."/>
            <person name="Lapidus A."/>
            <person name="Cheng J.-F."/>
            <person name="Goodwin L."/>
            <person name="Pitluck S."/>
            <person name="Peters L."/>
            <person name="Zhang X."/>
            <person name="Detter J.C."/>
            <person name="Han C."/>
            <person name="Tapia R."/>
            <person name="Land M."/>
            <person name="Hauser L."/>
            <person name="Kyrpides N."/>
            <person name="Ivanova N."/>
            <person name="Pagani I."/>
            <person name="Brau L."/>
            <person name="Yates R."/>
            <person name="O'Hara G."/>
            <person name="Rui T."/>
            <person name="Howieson J."/>
            <person name="Reeve W."/>
            <person name="Woyke T."/>
        </authorList>
    </citation>
    <scope>NUCLEOTIDE SEQUENCE [LARGE SCALE GENOMIC DNA]</scope>
    <source>
        <strain evidence="1 2">WSM3557</strain>
    </source>
</reference>
<keyword evidence="2" id="KW-1185">Reference proteome</keyword>
<dbReference type="Gene3D" id="3.40.50.1000">
    <property type="entry name" value="HAD superfamily/HAD-like"/>
    <property type="match status" value="1"/>
</dbReference>
<dbReference type="Proteomes" id="UP000003947">
    <property type="component" value="Unassembled WGS sequence"/>
</dbReference>
<dbReference type="Gene3D" id="1.10.150.240">
    <property type="entry name" value="Putative phosphatase, domain 2"/>
    <property type="match status" value="1"/>
</dbReference>
<dbReference type="InterPro" id="IPR050155">
    <property type="entry name" value="HAD-like_hydrolase_sf"/>
</dbReference>
<name>I4YZ77_9HYPH</name>
<organism evidence="1 2">
    <name type="scientific">Microvirga lotononidis</name>
    <dbReference type="NCBI Taxonomy" id="864069"/>
    <lineage>
        <taxon>Bacteria</taxon>
        <taxon>Pseudomonadati</taxon>
        <taxon>Pseudomonadota</taxon>
        <taxon>Alphaproteobacteria</taxon>
        <taxon>Hyphomicrobiales</taxon>
        <taxon>Methylobacteriaceae</taxon>
        <taxon>Microvirga</taxon>
    </lineage>
</organism>
<protein>
    <submittedName>
        <fullName evidence="1">Putative phosphatase</fullName>
    </submittedName>
</protein>
<dbReference type="HOGENOM" id="CLU_045011_19_4_5"/>
<dbReference type="SFLD" id="SFLDS00003">
    <property type="entry name" value="Haloacid_Dehalogenase"/>
    <property type="match status" value="1"/>
</dbReference>
<dbReference type="InterPro" id="IPR023198">
    <property type="entry name" value="PGP-like_dom2"/>
</dbReference>
<dbReference type="CDD" id="cd04302">
    <property type="entry name" value="HAD_5NT"/>
    <property type="match status" value="1"/>
</dbReference>
<dbReference type="InterPro" id="IPR041492">
    <property type="entry name" value="HAD_2"/>
</dbReference>
<dbReference type="RefSeq" id="WP_009490734.1">
    <property type="nucleotide sequence ID" value="NZ_CP141048.1"/>
</dbReference>
<dbReference type="SUPFAM" id="SSF56784">
    <property type="entry name" value="HAD-like"/>
    <property type="match status" value="1"/>
</dbReference>
<evidence type="ECO:0000313" key="1">
    <source>
        <dbReference type="EMBL" id="EIM29269.1"/>
    </source>
</evidence>
<dbReference type="STRING" id="864069.MicloDRAFT_00017410"/>
<dbReference type="GO" id="GO:0004713">
    <property type="term" value="F:protein tyrosine kinase activity"/>
    <property type="evidence" value="ECO:0007669"/>
    <property type="project" value="TreeGrafter"/>
</dbReference>
<dbReference type="GO" id="GO:0005829">
    <property type="term" value="C:cytosol"/>
    <property type="evidence" value="ECO:0007669"/>
    <property type="project" value="TreeGrafter"/>
</dbReference>
<proteinExistence type="predicted"/>
<dbReference type="PANTHER" id="PTHR43434">
    <property type="entry name" value="PHOSPHOGLYCOLATE PHOSPHATASE"/>
    <property type="match status" value="1"/>
</dbReference>
<dbReference type="OrthoDB" id="9782449at2"/>
<dbReference type="GO" id="GO:0016791">
    <property type="term" value="F:phosphatase activity"/>
    <property type="evidence" value="ECO:0007669"/>
    <property type="project" value="UniProtKB-ARBA"/>
</dbReference>
<gene>
    <name evidence="1" type="ORF">MicloDRAFT_00017410</name>
</gene>
<dbReference type="Pfam" id="PF13419">
    <property type="entry name" value="HAD_2"/>
    <property type="match status" value="1"/>
</dbReference>
<sequence>MIALFDLDGTLTDPKAGITRSVQYALERLGRPVPDADELTWMIGPPLIAGFTELLGGTDDAQDAVRFYRERYGDVGLFENEVYSGIPALLRDLREKDVRLYVATSKLQVFARRILDHFGLSRFFVEIYGSEPDNRNADKRDLIRHILDEERFDPASAVMIGDRKHDAIGAKANGITSIGVTWGYGSRQELLEAGAACLVDEPGDLEEIIARGAFLEDTRPTSPIGKTSISR</sequence>
<dbReference type="AlphaFoldDB" id="I4YZ77"/>
<dbReference type="PATRIC" id="fig|864069.3.peg.1922"/>
<dbReference type="InterPro" id="IPR023214">
    <property type="entry name" value="HAD_sf"/>
</dbReference>
<dbReference type="FunFam" id="3.40.50.1000:FF:000022">
    <property type="entry name" value="Phosphoglycolate phosphatase"/>
    <property type="match status" value="1"/>
</dbReference>
<dbReference type="SFLD" id="SFLDG01129">
    <property type="entry name" value="C1.5:_HAD__Beta-PGM__Phosphata"/>
    <property type="match status" value="1"/>
</dbReference>
<accession>I4YZ77</accession>
<evidence type="ECO:0000313" key="2">
    <source>
        <dbReference type="Proteomes" id="UP000003947"/>
    </source>
</evidence>
<dbReference type="eggNOG" id="COG0546">
    <property type="taxonomic scope" value="Bacteria"/>
</dbReference>
<dbReference type="PANTHER" id="PTHR43434:SF20">
    <property type="entry name" value="5'-NUCLEOTIDASE"/>
    <property type="match status" value="1"/>
</dbReference>